<accession>A0A2I0WU53</accession>
<gene>
    <name evidence="1" type="ORF">MA16_Dca000520</name>
</gene>
<protein>
    <submittedName>
        <fullName evidence="1">Uncharacterized protein</fullName>
    </submittedName>
</protein>
<proteinExistence type="predicted"/>
<dbReference type="Proteomes" id="UP000233837">
    <property type="component" value="Unassembled WGS sequence"/>
</dbReference>
<dbReference type="EMBL" id="KZ502442">
    <property type="protein sequence ID" value="PKU79176.1"/>
    <property type="molecule type" value="Genomic_DNA"/>
</dbReference>
<dbReference type="AlphaFoldDB" id="A0A2I0WU53"/>
<evidence type="ECO:0000313" key="1">
    <source>
        <dbReference type="EMBL" id="PKU79176.1"/>
    </source>
</evidence>
<name>A0A2I0WU53_9ASPA</name>
<evidence type="ECO:0000313" key="2">
    <source>
        <dbReference type="Proteomes" id="UP000233837"/>
    </source>
</evidence>
<reference evidence="1 2" key="2">
    <citation type="journal article" date="2017" name="Nature">
        <title>The Apostasia genome and the evolution of orchids.</title>
        <authorList>
            <person name="Zhang G.Q."/>
            <person name="Liu K.W."/>
            <person name="Li Z."/>
            <person name="Lohaus R."/>
            <person name="Hsiao Y.Y."/>
            <person name="Niu S.C."/>
            <person name="Wang J.Y."/>
            <person name="Lin Y.C."/>
            <person name="Xu Q."/>
            <person name="Chen L.J."/>
            <person name="Yoshida K."/>
            <person name="Fujiwara S."/>
            <person name="Wang Z.W."/>
            <person name="Zhang Y.Q."/>
            <person name="Mitsuda N."/>
            <person name="Wang M."/>
            <person name="Liu G.H."/>
            <person name="Pecoraro L."/>
            <person name="Huang H.X."/>
            <person name="Xiao X.J."/>
            <person name="Lin M."/>
            <person name="Wu X.Y."/>
            <person name="Wu W.L."/>
            <person name="Chen Y.Y."/>
            <person name="Chang S.B."/>
            <person name="Sakamoto S."/>
            <person name="Ohme-Takagi M."/>
            <person name="Yagi M."/>
            <person name="Zeng S.J."/>
            <person name="Shen C.Y."/>
            <person name="Yeh C.M."/>
            <person name="Luo Y.B."/>
            <person name="Tsai W.C."/>
            <person name="Van de Peer Y."/>
            <person name="Liu Z.J."/>
        </authorList>
    </citation>
    <scope>NUCLEOTIDE SEQUENCE [LARGE SCALE GENOMIC DNA]</scope>
    <source>
        <tissue evidence="1">The whole plant</tissue>
    </source>
</reference>
<sequence length="193" mass="21949">MFRNKILVRAYLPSPSFHHFLLVQLSLSDSSSPIEIEALCWKLSRRWRLACLHPSPSSIFISYQRSQTEAAARVVEELTKTLAVCNVEEEVEVVRSAILIASVVECWLRSLMLEKNWGCIGDSTFVNSTFASDEEKKYFQALNVVPYICDNFIKCHCSASVMFNCSTCDALLSFLLIYMLNYAEIFSCQASFL</sequence>
<organism evidence="1 2">
    <name type="scientific">Dendrobium catenatum</name>
    <dbReference type="NCBI Taxonomy" id="906689"/>
    <lineage>
        <taxon>Eukaryota</taxon>
        <taxon>Viridiplantae</taxon>
        <taxon>Streptophyta</taxon>
        <taxon>Embryophyta</taxon>
        <taxon>Tracheophyta</taxon>
        <taxon>Spermatophyta</taxon>
        <taxon>Magnoliopsida</taxon>
        <taxon>Liliopsida</taxon>
        <taxon>Asparagales</taxon>
        <taxon>Orchidaceae</taxon>
        <taxon>Epidendroideae</taxon>
        <taxon>Malaxideae</taxon>
        <taxon>Dendrobiinae</taxon>
        <taxon>Dendrobium</taxon>
    </lineage>
</organism>
<reference evidence="1 2" key="1">
    <citation type="journal article" date="2016" name="Sci. Rep.">
        <title>The Dendrobium catenatum Lindl. genome sequence provides insights into polysaccharide synthase, floral development and adaptive evolution.</title>
        <authorList>
            <person name="Zhang G.Q."/>
            <person name="Xu Q."/>
            <person name="Bian C."/>
            <person name="Tsai W.C."/>
            <person name="Yeh C.M."/>
            <person name="Liu K.W."/>
            <person name="Yoshida K."/>
            <person name="Zhang L.S."/>
            <person name="Chang S.B."/>
            <person name="Chen F."/>
            <person name="Shi Y."/>
            <person name="Su Y.Y."/>
            <person name="Zhang Y.Q."/>
            <person name="Chen L.J."/>
            <person name="Yin Y."/>
            <person name="Lin M."/>
            <person name="Huang H."/>
            <person name="Deng H."/>
            <person name="Wang Z.W."/>
            <person name="Zhu S.L."/>
            <person name="Zhao X."/>
            <person name="Deng C."/>
            <person name="Niu S.C."/>
            <person name="Huang J."/>
            <person name="Wang M."/>
            <person name="Liu G.H."/>
            <person name="Yang H.J."/>
            <person name="Xiao X.J."/>
            <person name="Hsiao Y.Y."/>
            <person name="Wu W.L."/>
            <person name="Chen Y.Y."/>
            <person name="Mitsuda N."/>
            <person name="Ohme-Takagi M."/>
            <person name="Luo Y.B."/>
            <person name="Van de Peer Y."/>
            <person name="Liu Z.J."/>
        </authorList>
    </citation>
    <scope>NUCLEOTIDE SEQUENCE [LARGE SCALE GENOMIC DNA]</scope>
    <source>
        <tissue evidence="1">The whole plant</tissue>
    </source>
</reference>
<keyword evidence="2" id="KW-1185">Reference proteome</keyword>